<feature type="transmembrane region" description="Helical" evidence="1">
    <location>
        <begin position="80"/>
        <end position="104"/>
    </location>
</feature>
<keyword evidence="1" id="KW-0812">Transmembrane</keyword>
<comment type="caution">
    <text evidence="2">The sequence shown here is derived from an EMBL/GenBank/DDBJ whole genome shotgun (WGS) entry which is preliminary data.</text>
</comment>
<evidence type="ECO:0000313" key="3">
    <source>
        <dbReference type="Proteomes" id="UP000230273"/>
    </source>
</evidence>
<keyword evidence="1" id="KW-0472">Membrane</keyword>
<name>A0A2G9YXM0_9BACT</name>
<dbReference type="Proteomes" id="UP000230273">
    <property type="component" value="Unassembled WGS sequence"/>
</dbReference>
<organism evidence="2 3">
    <name type="scientific">Candidatus Nealsonbacteria bacterium CG23_combo_of_CG06-09_8_20_14_all_38_19</name>
    <dbReference type="NCBI Taxonomy" id="1974721"/>
    <lineage>
        <taxon>Bacteria</taxon>
        <taxon>Candidatus Nealsoniibacteriota</taxon>
    </lineage>
</organism>
<evidence type="ECO:0000256" key="1">
    <source>
        <dbReference type="SAM" id="Phobius"/>
    </source>
</evidence>
<feature type="transmembrane region" description="Helical" evidence="1">
    <location>
        <begin position="134"/>
        <end position="152"/>
    </location>
</feature>
<reference evidence="2 3" key="1">
    <citation type="submission" date="2017-09" db="EMBL/GenBank/DDBJ databases">
        <title>Depth-based differentiation of microbial function through sediment-hosted aquifers and enrichment of novel symbionts in the deep terrestrial subsurface.</title>
        <authorList>
            <person name="Probst A.J."/>
            <person name="Ladd B."/>
            <person name="Jarett J.K."/>
            <person name="Geller-Mcgrath D.E."/>
            <person name="Sieber C.M."/>
            <person name="Emerson J.B."/>
            <person name="Anantharaman K."/>
            <person name="Thomas B.C."/>
            <person name="Malmstrom R."/>
            <person name="Stieglmeier M."/>
            <person name="Klingl A."/>
            <person name="Woyke T."/>
            <person name="Ryan C.M."/>
            <person name="Banfield J.F."/>
        </authorList>
    </citation>
    <scope>NUCLEOTIDE SEQUENCE [LARGE SCALE GENOMIC DNA]</scope>
    <source>
        <strain evidence="2">CG23_combo_of_CG06-09_8_20_14_all_38_19</strain>
    </source>
</reference>
<gene>
    <name evidence="2" type="ORF">COX36_00400</name>
</gene>
<accession>A0A2G9YXM0</accession>
<keyword evidence="1" id="KW-1133">Transmembrane helix</keyword>
<sequence length="153" mass="16935">MTNTNSTTNPLIQLEDLLDEYLVKKAPFTIPDKWKEAIVKFAPWINLILMILALPALLALFGIGAFLAPFSYLGGLRTGMAYTLGLIVASIAIVLNALAIPGLFKRTCQGWMFVFYATLIGVVENAIHFNIGNLIIGSLLSLYMLFQVKSYYK</sequence>
<evidence type="ECO:0000313" key="2">
    <source>
        <dbReference type="EMBL" id="PIP23980.1"/>
    </source>
</evidence>
<dbReference type="EMBL" id="PCRP01000005">
    <property type="protein sequence ID" value="PIP23980.1"/>
    <property type="molecule type" value="Genomic_DNA"/>
</dbReference>
<dbReference type="AlphaFoldDB" id="A0A2G9YXM0"/>
<proteinExistence type="predicted"/>
<protein>
    <submittedName>
        <fullName evidence="2">Chromate transporter</fullName>
    </submittedName>
</protein>
<feature type="transmembrane region" description="Helical" evidence="1">
    <location>
        <begin position="44"/>
        <end position="68"/>
    </location>
</feature>